<evidence type="ECO:0000256" key="6">
    <source>
        <dbReference type="ARBA" id="ARBA00022691"/>
    </source>
</evidence>
<dbReference type="Gene3D" id="3.40.1010.10">
    <property type="entry name" value="Cobalt-precorrin-4 Transmethylase, Domain 1"/>
    <property type="match status" value="1"/>
</dbReference>
<dbReference type="InterPro" id="IPR000878">
    <property type="entry name" value="4pyrrol_Mease"/>
</dbReference>
<evidence type="ECO:0000256" key="2">
    <source>
        <dbReference type="ARBA" id="ARBA00004735"/>
    </source>
</evidence>
<dbReference type="FunFam" id="3.40.1010.10:FF:000001">
    <property type="entry name" value="Siroheme synthase"/>
    <property type="match status" value="1"/>
</dbReference>
<dbReference type="PRINTS" id="PR00151">
    <property type="entry name" value="PORPHBDMNASE"/>
</dbReference>
<comment type="pathway">
    <text evidence="8">Porphyrin-containing compound metabolism; siroheme biosynthesis; precorrin-2 from uroporphyrinogen III: step 1/1.</text>
</comment>
<evidence type="ECO:0000259" key="12">
    <source>
        <dbReference type="Pfam" id="PF00590"/>
    </source>
</evidence>
<dbReference type="InterPro" id="IPR014777">
    <property type="entry name" value="4pyrrole_Mease_sub1"/>
</dbReference>
<evidence type="ECO:0000256" key="7">
    <source>
        <dbReference type="ARBA" id="ARBA00023244"/>
    </source>
</evidence>
<keyword evidence="6" id="KW-0949">S-adenosyl-L-methionine</keyword>
<evidence type="ECO:0000256" key="11">
    <source>
        <dbReference type="SAM" id="MobiDB-lite"/>
    </source>
</evidence>
<dbReference type="Gene3D" id="3.40.190.10">
    <property type="entry name" value="Periplasmic binding protein-like II"/>
    <property type="match status" value="2"/>
</dbReference>
<comment type="function">
    <text evidence="1">Tetrapolymerization of the monopyrrole PBG into the hydroxymethylbilane pre-uroporphyrinogen in several discrete steps.</text>
</comment>
<dbReference type="InterPro" id="IPR006366">
    <property type="entry name" value="CobA/CysG_C"/>
</dbReference>
<feature type="domain" description="Tetrapyrrole biosynthesis uroporphyrinogen III synthase" evidence="14">
    <location>
        <begin position="533"/>
        <end position="702"/>
    </location>
</feature>
<comment type="caution">
    <text evidence="15">The sequence shown here is derived from an EMBL/GenBank/DDBJ whole genome shotgun (WGS) entry which is preliminary data.</text>
</comment>
<feature type="domain" description="Tetrapyrrole methylase" evidence="12">
    <location>
        <begin position="243"/>
        <end position="443"/>
    </location>
</feature>
<dbReference type="PANTHER" id="PTHR45790">
    <property type="entry name" value="SIROHEME SYNTHASE-RELATED"/>
    <property type="match status" value="1"/>
</dbReference>
<dbReference type="GO" id="GO:0005737">
    <property type="term" value="C:cytoplasm"/>
    <property type="evidence" value="ECO:0007669"/>
    <property type="project" value="UniProtKB-UniRule"/>
</dbReference>
<evidence type="ECO:0000313" key="16">
    <source>
        <dbReference type="Proteomes" id="UP000297872"/>
    </source>
</evidence>
<dbReference type="InterPro" id="IPR036108">
    <property type="entry name" value="4pyrrol_syn_uPrphyn_synt_sf"/>
</dbReference>
<evidence type="ECO:0000259" key="14">
    <source>
        <dbReference type="Pfam" id="PF02602"/>
    </source>
</evidence>
<dbReference type="InterPro" id="IPR050161">
    <property type="entry name" value="Siro_Cobalamin_biosynth"/>
</dbReference>
<dbReference type="RefSeq" id="WP_134842797.1">
    <property type="nucleotide sequence ID" value="NZ_SGVY01000006.1"/>
</dbReference>
<dbReference type="Pfam" id="PF00590">
    <property type="entry name" value="TP_methylase"/>
    <property type="match status" value="1"/>
</dbReference>
<evidence type="ECO:0000256" key="9">
    <source>
        <dbReference type="ARBA" id="ARBA00048169"/>
    </source>
</evidence>
<organism evidence="15 16">
    <name type="scientific">Segatella hominis</name>
    <dbReference type="NCBI Taxonomy" id="2518605"/>
    <lineage>
        <taxon>Bacteria</taxon>
        <taxon>Pseudomonadati</taxon>
        <taxon>Bacteroidota</taxon>
        <taxon>Bacteroidia</taxon>
        <taxon>Bacteroidales</taxon>
        <taxon>Prevotellaceae</taxon>
        <taxon>Segatella</taxon>
    </lineage>
</organism>
<accession>A0A4Y8VS13</accession>
<dbReference type="Gene3D" id="3.40.50.10090">
    <property type="match status" value="2"/>
</dbReference>
<dbReference type="CDD" id="cd06578">
    <property type="entry name" value="HemD"/>
    <property type="match status" value="1"/>
</dbReference>
<evidence type="ECO:0000259" key="13">
    <source>
        <dbReference type="Pfam" id="PF01379"/>
    </source>
</evidence>
<dbReference type="NCBIfam" id="TIGR01469">
    <property type="entry name" value="cobA_cysG_Cterm"/>
    <property type="match status" value="1"/>
</dbReference>
<dbReference type="InterPro" id="IPR035996">
    <property type="entry name" value="4pyrrol_Methylase_sf"/>
</dbReference>
<dbReference type="GO" id="GO:0004418">
    <property type="term" value="F:hydroxymethylbilane synthase activity"/>
    <property type="evidence" value="ECO:0007669"/>
    <property type="project" value="UniProtKB-UniRule"/>
</dbReference>
<keyword evidence="7" id="KW-0627">Porphyrin biosynthesis</keyword>
<feature type="region of interest" description="Disordered" evidence="11">
    <location>
        <begin position="205"/>
        <end position="225"/>
    </location>
</feature>
<dbReference type="Proteomes" id="UP000297872">
    <property type="component" value="Unassembled WGS sequence"/>
</dbReference>
<dbReference type="OrthoDB" id="9795543at2"/>
<feature type="domain" description="Porphobilinogen deaminase N-terminal" evidence="13">
    <location>
        <begin position="5"/>
        <end position="205"/>
    </location>
</feature>
<dbReference type="SUPFAM" id="SSF53850">
    <property type="entry name" value="Periplasmic binding protein-like II"/>
    <property type="match status" value="1"/>
</dbReference>
<dbReference type="InterPro" id="IPR000860">
    <property type="entry name" value="HemC"/>
</dbReference>
<evidence type="ECO:0000256" key="4">
    <source>
        <dbReference type="ARBA" id="ARBA00022603"/>
    </source>
</evidence>
<dbReference type="InterPro" id="IPR003754">
    <property type="entry name" value="4pyrrol_synth_uPrphyn_synth"/>
</dbReference>
<proteinExistence type="inferred from homology"/>
<sequence length="718" mass="80623">MNKKIRVIARGSRLSRLQVEEVFKNFPELAYEIKYLESYGDKNQQISLLNGEAPADIFTRELDDAIRQGDADIAIHSAKDLPYPLPEDMEVIALFPAFDTTDSLVSRDHKKLAELPAGSIIGTSSPLRKKGLNELRPDLTIKGIRGCIEDRVQQVKDGKYDAAIVATCALKRLGMEDEIAEVLPFQTHPLQGFLAITAKKVKSEAQRMKNQNTEGSSASEQENSSLLTLRSSHKNLLNSQGTVSLVGFGPGDPELLTIKAAKAIEAADIIFYDDLIDETYLNDKKAEKVYVGKRAGYHHKEQSEINRLLLDAARKGKNAVRLKGGDPMIFAHGSEEIEFLESNLINVNVIPGITTASALAASQKISLTHREFSSSVALVSGHTPQPVTPDAETLVYYMGAKQLQAIATQLIDEEGWAFNTPVLLTYNVSRQDEQTFETTLWELRNGEKKDLPTPLIALIGNVAGLKHHQASDIKPTLYTGTLPDIEKRNADYTYTPLIEINNSSIFSLKDALYDEENYEYYKGKGLAWDDDDEKKPKYVVFTSQHSISSTIECIPELLEEQENYIFISIGDTTTEALHNAGIKDVIQVEEDNRFGIIKWFEKEKEKYDEANARYEDIIYPHSSLSPEDIPLALQELGFSVKSFVAYKNVMPEHPRLVNLNHFKRIVFTSPSTIDNFIELYGKLPENTEFITRGPITQKHLEEVLEAKNNRKRRTKSEE</sequence>
<dbReference type="Pfam" id="PF01379">
    <property type="entry name" value="Porphobil_deam"/>
    <property type="match status" value="1"/>
</dbReference>
<dbReference type="CDD" id="cd11642">
    <property type="entry name" value="SUMT"/>
    <property type="match status" value="1"/>
</dbReference>
<evidence type="ECO:0000256" key="1">
    <source>
        <dbReference type="ARBA" id="ARBA00002869"/>
    </source>
</evidence>
<dbReference type="GO" id="GO:0019354">
    <property type="term" value="P:siroheme biosynthetic process"/>
    <property type="evidence" value="ECO:0007669"/>
    <property type="project" value="InterPro"/>
</dbReference>
<comment type="similarity">
    <text evidence="3">Belongs to the precorrin methyltransferase family.</text>
</comment>
<evidence type="ECO:0000256" key="10">
    <source>
        <dbReference type="NCBIfam" id="TIGR00212"/>
    </source>
</evidence>
<comment type="catalytic activity">
    <reaction evidence="9">
        <text>4 porphobilinogen + H2O = hydroxymethylbilane + 4 NH4(+)</text>
        <dbReference type="Rhea" id="RHEA:13185"/>
        <dbReference type="ChEBI" id="CHEBI:15377"/>
        <dbReference type="ChEBI" id="CHEBI:28938"/>
        <dbReference type="ChEBI" id="CHEBI:57845"/>
        <dbReference type="ChEBI" id="CHEBI:58126"/>
        <dbReference type="EC" id="2.5.1.61"/>
    </reaction>
</comment>
<protein>
    <recommendedName>
        <fullName evidence="10">Hydroxymethylbilane synthase</fullName>
        <ecNumber evidence="10">2.5.1.61</ecNumber>
    </recommendedName>
</protein>
<reference evidence="15 16" key="1">
    <citation type="submission" date="2019-02" db="EMBL/GenBank/DDBJ databases">
        <title>Draft Genome Sequence of the Prevotella sp. BCRC 81118, Isolated from Human Feces.</title>
        <authorList>
            <person name="Huang C.-H."/>
        </authorList>
    </citation>
    <scope>NUCLEOTIDE SEQUENCE [LARGE SCALE GENOMIC DNA]</scope>
    <source>
        <strain evidence="15 16">BCRC 81118</strain>
    </source>
</reference>
<dbReference type="GO" id="GO:0004852">
    <property type="term" value="F:uroporphyrinogen-III synthase activity"/>
    <property type="evidence" value="ECO:0007669"/>
    <property type="project" value="InterPro"/>
</dbReference>
<dbReference type="InterPro" id="IPR022417">
    <property type="entry name" value="Porphobilin_deaminase_N"/>
</dbReference>
<keyword evidence="5 15" id="KW-0808">Transferase</keyword>
<evidence type="ECO:0000256" key="3">
    <source>
        <dbReference type="ARBA" id="ARBA00005879"/>
    </source>
</evidence>
<dbReference type="PANTHER" id="PTHR45790:SF3">
    <property type="entry name" value="S-ADENOSYL-L-METHIONINE-DEPENDENT UROPORPHYRINOGEN III METHYLTRANSFERASE, CHLOROPLASTIC"/>
    <property type="match status" value="1"/>
</dbReference>
<feature type="compositionally biased region" description="Polar residues" evidence="11">
    <location>
        <begin position="208"/>
        <end position="225"/>
    </location>
</feature>
<dbReference type="SUPFAM" id="SSF53790">
    <property type="entry name" value="Tetrapyrrole methylase"/>
    <property type="match status" value="1"/>
</dbReference>
<gene>
    <name evidence="15" type="primary">cobA</name>
    <name evidence="15" type="ORF">EXN75_03555</name>
</gene>
<evidence type="ECO:0000256" key="5">
    <source>
        <dbReference type="ARBA" id="ARBA00022679"/>
    </source>
</evidence>
<dbReference type="InterPro" id="IPR014776">
    <property type="entry name" value="4pyrrole_Mease_sub2"/>
</dbReference>
<keyword evidence="4 15" id="KW-0489">Methyltransferase</keyword>
<dbReference type="Pfam" id="PF02602">
    <property type="entry name" value="HEM4"/>
    <property type="match status" value="1"/>
</dbReference>
<dbReference type="GeneID" id="302994373"/>
<dbReference type="EMBL" id="SGVY01000006">
    <property type="protein sequence ID" value="TFH83379.1"/>
    <property type="molecule type" value="Genomic_DNA"/>
</dbReference>
<dbReference type="AlphaFoldDB" id="A0A4Y8VS13"/>
<name>A0A4Y8VS13_9BACT</name>
<dbReference type="GO" id="GO:0032259">
    <property type="term" value="P:methylation"/>
    <property type="evidence" value="ECO:0007669"/>
    <property type="project" value="UniProtKB-KW"/>
</dbReference>
<dbReference type="NCBIfam" id="NF004790">
    <property type="entry name" value="PRK06136.1"/>
    <property type="match status" value="1"/>
</dbReference>
<evidence type="ECO:0000256" key="8">
    <source>
        <dbReference type="ARBA" id="ARBA00025705"/>
    </source>
</evidence>
<evidence type="ECO:0000313" key="15">
    <source>
        <dbReference type="EMBL" id="TFH83379.1"/>
    </source>
</evidence>
<dbReference type="EC" id="2.5.1.61" evidence="10"/>
<dbReference type="Gene3D" id="3.30.950.10">
    <property type="entry name" value="Methyltransferase, Cobalt-precorrin-4 Transmethylase, Domain 2"/>
    <property type="match status" value="1"/>
</dbReference>
<dbReference type="GO" id="GO:0004851">
    <property type="term" value="F:uroporphyrin-III C-methyltransferase activity"/>
    <property type="evidence" value="ECO:0007669"/>
    <property type="project" value="TreeGrafter"/>
</dbReference>
<dbReference type="SUPFAM" id="SSF69618">
    <property type="entry name" value="HemD-like"/>
    <property type="match status" value="1"/>
</dbReference>
<keyword evidence="16" id="KW-1185">Reference proteome</keyword>
<dbReference type="NCBIfam" id="TIGR00212">
    <property type="entry name" value="hemC"/>
    <property type="match status" value="1"/>
</dbReference>
<comment type="pathway">
    <text evidence="2">Porphyrin-containing compound metabolism; protoporphyrin-IX biosynthesis; coproporphyrinogen-III from 5-aminolevulinate: step 2/4.</text>
</comment>